<dbReference type="AlphaFoldDB" id="A0A0F9B3G9"/>
<proteinExistence type="predicted"/>
<name>A0A0F9B3G9_9ZZZZ</name>
<organism evidence="1">
    <name type="scientific">marine sediment metagenome</name>
    <dbReference type="NCBI Taxonomy" id="412755"/>
    <lineage>
        <taxon>unclassified sequences</taxon>
        <taxon>metagenomes</taxon>
        <taxon>ecological metagenomes</taxon>
    </lineage>
</organism>
<reference evidence="1" key="1">
    <citation type="journal article" date="2015" name="Nature">
        <title>Complex archaea that bridge the gap between prokaryotes and eukaryotes.</title>
        <authorList>
            <person name="Spang A."/>
            <person name="Saw J.H."/>
            <person name="Jorgensen S.L."/>
            <person name="Zaremba-Niedzwiedzka K."/>
            <person name="Martijn J."/>
            <person name="Lind A.E."/>
            <person name="van Eijk R."/>
            <person name="Schleper C."/>
            <person name="Guy L."/>
            <person name="Ettema T.J."/>
        </authorList>
    </citation>
    <scope>NUCLEOTIDE SEQUENCE</scope>
</reference>
<protein>
    <submittedName>
        <fullName evidence="1">Uncharacterized protein</fullName>
    </submittedName>
</protein>
<sequence length="91" mass="10660">MQIPITGLPQISDSLKVEAEFIQGDASLRRRNIVRLCISWLDETKEEEEEEQGFELFLCEPCLRPSKPYSRIVGIYHDTRCMFKRLQDAKN</sequence>
<accession>A0A0F9B3G9</accession>
<gene>
    <name evidence="1" type="ORF">LCGC14_2836940</name>
</gene>
<evidence type="ECO:0000313" key="1">
    <source>
        <dbReference type="EMBL" id="KKK79101.1"/>
    </source>
</evidence>
<dbReference type="EMBL" id="LAZR01054184">
    <property type="protein sequence ID" value="KKK79101.1"/>
    <property type="molecule type" value="Genomic_DNA"/>
</dbReference>
<comment type="caution">
    <text evidence="1">The sequence shown here is derived from an EMBL/GenBank/DDBJ whole genome shotgun (WGS) entry which is preliminary data.</text>
</comment>